<sequence>MCPVKPDAASLAGRAAHDISPPMTQDLQLIAWDFDGVLNRNIVNGRFVWADGFGADFGHPFSSLQAYLSGDTFEAIVTGRRDLRDAVGAWTRDVGFAPGPDVVLDYWFAQDSLADPDMWARLDAMRARGLRQVIATNNEDRRCTYIEQEMGFGPRIDGMFSSGRMGVRKPDAGFFEIIERETGVPPSAILLVDDTGENIAAARARGWKTFHYSETAGPDLDKCLSLS</sequence>
<dbReference type="AlphaFoldDB" id="A0A1I5YK59"/>
<keyword evidence="1" id="KW-0378">Hydrolase</keyword>
<proteinExistence type="predicted"/>
<dbReference type="NCBIfam" id="TIGR01509">
    <property type="entry name" value="HAD-SF-IA-v3"/>
    <property type="match status" value="1"/>
</dbReference>
<dbReference type="Pfam" id="PF00702">
    <property type="entry name" value="Hydrolase"/>
    <property type="match status" value="1"/>
</dbReference>
<name>A0A1I5YK59_9RHOB</name>
<protein>
    <submittedName>
        <fullName evidence="1">Putative hydrolase of the HAD superfamily</fullName>
    </submittedName>
</protein>
<dbReference type="EMBL" id="FOXV01000006">
    <property type="protein sequence ID" value="SFQ44602.1"/>
    <property type="molecule type" value="Genomic_DNA"/>
</dbReference>
<dbReference type="GO" id="GO:0016787">
    <property type="term" value="F:hydrolase activity"/>
    <property type="evidence" value="ECO:0007669"/>
    <property type="project" value="UniProtKB-KW"/>
</dbReference>
<dbReference type="SUPFAM" id="SSF56784">
    <property type="entry name" value="HAD-like"/>
    <property type="match status" value="1"/>
</dbReference>
<reference evidence="2" key="1">
    <citation type="submission" date="2016-10" db="EMBL/GenBank/DDBJ databases">
        <authorList>
            <person name="Varghese N."/>
            <person name="Submissions S."/>
        </authorList>
    </citation>
    <scope>NUCLEOTIDE SEQUENCE [LARGE SCALE GENOMIC DNA]</scope>
    <source>
        <strain evidence="2">JCM 10271</strain>
    </source>
</reference>
<gene>
    <name evidence="1" type="ORF">SAMN05421853_10619</name>
</gene>
<dbReference type="Gene3D" id="3.40.50.1000">
    <property type="entry name" value="HAD superfamily/HAD-like"/>
    <property type="match status" value="1"/>
</dbReference>
<organism evidence="1 2">
    <name type="scientific">Roseivivax halotolerans</name>
    <dbReference type="NCBI Taxonomy" id="93684"/>
    <lineage>
        <taxon>Bacteria</taxon>
        <taxon>Pseudomonadati</taxon>
        <taxon>Pseudomonadota</taxon>
        <taxon>Alphaproteobacteria</taxon>
        <taxon>Rhodobacterales</taxon>
        <taxon>Roseobacteraceae</taxon>
        <taxon>Roseivivax</taxon>
    </lineage>
</organism>
<keyword evidence="2" id="KW-1185">Reference proteome</keyword>
<dbReference type="PANTHER" id="PTHR43611">
    <property type="entry name" value="ALPHA-D-GLUCOSE 1-PHOSPHATE PHOSPHATASE"/>
    <property type="match status" value="1"/>
</dbReference>
<dbReference type="PRINTS" id="PR00413">
    <property type="entry name" value="HADHALOGNASE"/>
</dbReference>
<dbReference type="InterPro" id="IPR023214">
    <property type="entry name" value="HAD_sf"/>
</dbReference>
<dbReference type="STRING" id="93684.SAMN05421853_10619"/>
<evidence type="ECO:0000313" key="1">
    <source>
        <dbReference type="EMBL" id="SFQ44602.1"/>
    </source>
</evidence>
<evidence type="ECO:0000313" key="2">
    <source>
        <dbReference type="Proteomes" id="UP000243106"/>
    </source>
</evidence>
<dbReference type="SFLD" id="SFLDS00003">
    <property type="entry name" value="Haloacid_Dehalogenase"/>
    <property type="match status" value="1"/>
</dbReference>
<dbReference type="SFLD" id="SFLDG01129">
    <property type="entry name" value="C1.5:_HAD__Beta-PGM__Phosphata"/>
    <property type="match status" value="1"/>
</dbReference>
<dbReference type="InterPro" id="IPR006439">
    <property type="entry name" value="HAD-SF_hydro_IA"/>
</dbReference>
<dbReference type="Proteomes" id="UP000243106">
    <property type="component" value="Unassembled WGS sequence"/>
</dbReference>
<dbReference type="InterPro" id="IPR036412">
    <property type="entry name" value="HAD-like_sf"/>
</dbReference>
<accession>A0A1I5YK59</accession>
<dbReference type="PANTHER" id="PTHR43611:SF3">
    <property type="entry name" value="FLAVIN MONONUCLEOTIDE HYDROLASE 1, CHLOROPLATIC"/>
    <property type="match status" value="1"/>
</dbReference>